<dbReference type="FunFam" id="1.10.287.280:FF:000001">
    <property type="entry name" value="DNA-directed RNA polymerase"/>
    <property type="match status" value="1"/>
</dbReference>
<keyword evidence="6" id="KW-0809">Transit peptide</keyword>
<feature type="domain" description="DNA-directed RNA polymerase N-terminal" evidence="11">
    <location>
        <begin position="50"/>
        <end position="368"/>
    </location>
</feature>
<dbReference type="GO" id="GO:0001018">
    <property type="term" value="F:mitochondrial promoter sequence-specific DNA binding"/>
    <property type="evidence" value="ECO:0007669"/>
    <property type="project" value="TreeGrafter"/>
</dbReference>
<keyword evidence="4 9" id="KW-0808">Transferase</keyword>
<evidence type="ECO:0000259" key="11">
    <source>
        <dbReference type="SMART" id="SM01311"/>
    </source>
</evidence>
<dbReference type="SMART" id="SM01311">
    <property type="entry name" value="RPOL_N"/>
    <property type="match status" value="1"/>
</dbReference>
<gene>
    <name evidence="12" type="ORF">M407DRAFT_77461</name>
</gene>
<organism evidence="12 13">
    <name type="scientific">Tulasnella calospora MUT 4182</name>
    <dbReference type="NCBI Taxonomy" id="1051891"/>
    <lineage>
        <taxon>Eukaryota</taxon>
        <taxon>Fungi</taxon>
        <taxon>Dikarya</taxon>
        <taxon>Basidiomycota</taxon>
        <taxon>Agaricomycotina</taxon>
        <taxon>Agaricomycetes</taxon>
        <taxon>Cantharellales</taxon>
        <taxon>Tulasnellaceae</taxon>
        <taxon>Tulasnella</taxon>
    </lineage>
</organism>
<dbReference type="Pfam" id="PF14700">
    <property type="entry name" value="RPOL_N"/>
    <property type="match status" value="1"/>
</dbReference>
<sequence>MEPVQPVQKEVIRLEDGVQITEGQIPYNIQHMRDTLQQVLNNRSQSDLEKRQLDMERTVYDFAKQRREFEARNLKDLKINTNLTKEPLQQWMWQWYKLLKDRLAEDIKDIKEREANAKPDAVPLAPFLSCLTPDVLASITVMEVMSLPSSGGVEGGMKTTRALLDVGKAVEAEYQARILRRNGLSDKANNGPARTMSHQSLSSLLDRRAQREAIKSDADKRKKRPEVLLEWSAPIRLKVGAFLVDHLVKIAKVEASKTENGITHTQEQEAFYHCYEHMRGMKIGVIRLNRIVAEQLEHDPVTPLVHPRQLPMLVPPRPWLDPQDGGYLTGRAAAMRIRECQEQKAHLDEASREGHLQHVFDGLDVLGSTPWVVNKEVFEVALKVWNSGEEFAGLPPASKNLKAPERPVDYDTNLKTRTDYQHAIRELESQKRNNHSERCAVNYKMDIAHAFRDEVMFFPHNLDFRGRAYPIPPHLSHIGDDLSRGLLKFAERRRLGERGLRWLKIHLANVFGNDKISMDAREQFAMDHLEDIYDSAKNPLDGKKWWLKADDPWQCLATCMELRTALDSPNPIEYESNLPVHQDGTCNGLQHYAALGGDAVGAAQVNLDVADRPSDVYSFVARMVEEEIKKDIAQGHADLALISGRVSRKVVKQTVMTTVYGVTMVGARAQIERQLRDLGDIHHEKCWSLANYLARKTLTCIGDLFKGANGIQQWLSIAARTISRSVPEPRTHYCETGYSTPEQLEAAAKKAAAKKAASKSSDSTGVAKPLTKTSETERIRQEQMVSVIWSTPLGLPIVQPYRKTTRKQVKTNLQTVFISDPNQRSAVSPRKQASAFPPNFIHSLDATHMLLTAITMNKAGLAFASVHDSYWTHPSCVDEMSGIIRETFIKLHTENILEKLRGGFIERYGNFKVPVEDLLDEDIDRVLGQSDVPEEIKQGIVEATGQRGYKLRAQHVEDEYEGDLFVPRPLPLPKQAASAEGSGAAEGATVPPLRWVDLKYILPPLPERGDFDVSRTRQSQYFFS</sequence>
<dbReference type="InterPro" id="IPR037159">
    <property type="entry name" value="RNA_POL_N_sf"/>
</dbReference>
<keyword evidence="5 9" id="KW-0548">Nucleotidyltransferase</keyword>
<accession>A0A0C3KRC7</accession>
<dbReference type="GO" id="GO:0006390">
    <property type="term" value="P:mitochondrial transcription"/>
    <property type="evidence" value="ECO:0007669"/>
    <property type="project" value="TreeGrafter"/>
</dbReference>
<dbReference type="SUPFAM" id="SSF56672">
    <property type="entry name" value="DNA/RNA polymerases"/>
    <property type="match status" value="1"/>
</dbReference>
<comment type="catalytic activity">
    <reaction evidence="8 9">
        <text>RNA(n) + a ribonucleoside 5'-triphosphate = RNA(n+1) + diphosphate</text>
        <dbReference type="Rhea" id="RHEA:21248"/>
        <dbReference type="Rhea" id="RHEA-COMP:14527"/>
        <dbReference type="Rhea" id="RHEA-COMP:17342"/>
        <dbReference type="ChEBI" id="CHEBI:33019"/>
        <dbReference type="ChEBI" id="CHEBI:61557"/>
        <dbReference type="ChEBI" id="CHEBI:140395"/>
        <dbReference type="EC" id="2.7.7.6"/>
    </reaction>
</comment>
<dbReference type="InterPro" id="IPR024075">
    <property type="entry name" value="DNA-dir_RNA_pol_helix_hairp_sf"/>
</dbReference>
<dbReference type="Pfam" id="PF00940">
    <property type="entry name" value="RNA_pol"/>
    <property type="match status" value="1"/>
</dbReference>
<dbReference type="Proteomes" id="UP000054248">
    <property type="component" value="Unassembled WGS sequence"/>
</dbReference>
<evidence type="ECO:0000256" key="5">
    <source>
        <dbReference type="ARBA" id="ARBA00022695"/>
    </source>
</evidence>
<dbReference type="STRING" id="1051891.A0A0C3KRC7"/>
<evidence type="ECO:0000256" key="7">
    <source>
        <dbReference type="ARBA" id="ARBA00023163"/>
    </source>
</evidence>
<comment type="function">
    <text evidence="9">DNA-dependent RNA polymerase catalyzes the transcription of DNA into RNA using the four ribonucleoside triphosphates as substrates.</text>
</comment>
<evidence type="ECO:0000256" key="6">
    <source>
        <dbReference type="ARBA" id="ARBA00022946"/>
    </source>
</evidence>
<dbReference type="Gene3D" id="1.10.287.260">
    <property type="match status" value="1"/>
</dbReference>
<evidence type="ECO:0000256" key="2">
    <source>
        <dbReference type="ARBA" id="ARBA00012418"/>
    </source>
</evidence>
<feature type="region of interest" description="Disordered" evidence="10">
    <location>
        <begin position="749"/>
        <end position="776"/>
    </location>
</feature>
<name>A0A0C3KRC7_9AGAM</name>
<evidence type="ECO:0000256" key="10">
    <source>
        <dbReference type="SAM" id="MobiDB-lite"/>
    </source>
</evidence>
<keyword evidence="7 9" id="KW-0804">Transcription</keyword>
<dbReference type="GO" id="GO:0034245">
    <property type="term" value="C:mitochondrial DNA-directed RNA polymerase complex"/>
    <property type="evidence" value="ECO:0007669"/>
    <property type="project" value="TreeGrafter"/>
</dbReference>
<comment type="similarity">
    <text evidence="1 9">Belongs to the phage and mitochondrial RNA polymerase family.</text>
</comment>
<dbReference type="Gene3D" id="1.10.150.20">
    <property type="entry name" value="5' to 3' exonuclease, C-terminal subdomain"/>
    <property type="match status" value="1"/>
</dbReference>
<dbReference type="PANTHER" id="PTHR10102:SF0">
    <property type="entry name" value="DNA-DIRECTED RNA POLYMERASE, MITOCHONDRIAL"/>
    <property type="match status" value="1"/>
</dbReference>
<dbReference type="PANTHER" id="PTHR10102">
    <property type="entry name" value="DNA-DIRECTED RNA POLYMERASE, MITOCHONDRIAL"/>
    <property type="match status" value="1"/>
</dbReference>
<dbReference type="Gene3D" id="1.10.1320.10">
    <property type="entry name" value="DNA-directed RNA polymerase, N-terminal domain"/>
    <property type="match status" value="1"/>
</dbReference>
<dbReference type="InterPro" id="IPR002092">
    <property type="entry name" value="DNA-dir_Rpol_phage-type"/>
</dbReference>
<evidence type="ECO:0000256" key="9">
    <source>
        <dbReference type="RuleBase" id="RU003805"/>
    </source>
</evidence>
<dbReference type="EC" id="2.7.7.6" evidence="2 9"/>
<dbReference type="EMBL" id="KN823071">
    <property type="protein sequence ID" value="KIO23983.1"/>
    <property type="molecule type" value="Genomic_DNA"/>
</dbReference>
<evidence type="ECO:0000256" key="8">
    <source>
        <dbReference type="ARBA" id="ARBA00048552"/>
    </source>
</evidence>
<dbReference type="GO" id="GO:0003899">
    <property type="term" value="F:DNA-directed RNA polymerase activity"/>
    <property type="evidence" value="ECO:0007669"/>
    <property type="project" value="UniProtKB-EC"/>
</dbReference>
<dbReference type="AlphaFoldDB" id="A0A0C3KRC7"/>
<dbReference type="PROSITE" id="PS00489">
    <property type="entry name" value="RNA_POL_PHAGE_2"/>
    <property type="match status" value="1"/>
</dbReference>
<reference evidence="12 13" key="1">
    <citation type="submission" date="2014-04" db="EMBL/GenBank/DDBJ databases">
        <authorList>
            <consortium name="DOE Joint Genome Institute"/>
            <person name="Kuo A."/>
            <person name="Girlanda M."/>
            <person name="Perotto S."/>
            <person name="Kohler A."/>
            <person name="Nagy L.G."/>
            <person name="Floudas D."/>
            <person name="Copeland A."/>
            <person name="Barry K.W."/>
            <person name="Cichocki N."/>
            <person name="Veneault-Fourrey C."/>
            <person name="LaButti K."/>
            <person name="Lindquist E.A."/>
            <person name="Lipzen A."/>
            <person name="Lundell T."/>
            <person name="Morin E."/>
            <person name="Murat C."/>
            <person name="Sun H."/>
            <person name="Tunlid A."/>
            <person name="Henrissat B."/>
            <person name="Grigoriev I.V."/>
            <person name="Hibbett D.S."/>
            <person name="Martin F."/>
            <person name="Nordberg H.P."/>
            <person name="Cantor M.N."/>
            <person name="Hua S.X."/>
        </authorList>
    </citation>
    <scope>NUCLEOTIDE SEQUENCE [LARGE SCALE GENOMIC DNA]</scope>
    <source>
        <strain evidence="12 13">MUT 4182</strain>
    </source>
</reference>
<dbReference type="InterPro" id="IPR046950">
    <property type="entry name" value="DNA-dir_Rpol_C_phage-type"/>
</dbReference>
<reference evidence="13" key="2">
    <citation type="submission" date="2015-01" db="EMBL/GenBank/DDBJ databases">
        <title>Evolutionary Origins and Diversification of the Mycorrhizal Mutualists.</title>
        <authorList>
            <consortium name="DOE Joint Genome Institute"/>
            <consortium name="Mycorrhizal Genomics Consortium"/>
            <person name="Kohler A."/>
            <person name="Kuo A."/>
            <person name="Nagy L.G."/>
            <person name="Floudas D."/>
            <person name="Copeland A."/>
            <person name="Barry K.W."/>
            <person name="Cichocki N."/>
            <person name="Veneault-Fourrey C."/>
            <person name="LaButti K."/>
            <person name="Lindquist E.A."/>
            <person name="Lipzen A."/>
            <person name="Lundell T."/>
            <person name="Morin E."/>
            <person name="Murat C."/>
            <person name="Riley R."/>
            <person name="Ohm R."/>
            <person name="Sun H."/>
            <person name="Tunlid A."/>
            <person name="Henrissat B."/>
            <person name="Grigoriev I.V."/>
            <person name="Hibbett D.S."/>
            <person name="Martin F."/>
        </authorList>
    </citation>
    <scope>NUCLEOTIDE SEQUENCE [LARGE SCALE GENOMIC DNA]</scope>
    <source>
        <strain evidence="13">MUT 4182</strain>
    </source>
</reference>
<dbReference type="PROSITE" id="PS00900">
    <property type="entry name" value="RNA_POL_PHAGE_1"/>
    <property type="match status" value="1"/>
</dbReference>
<keyword evidence="3 9" id="KW-0240">DNA-directed RNA polymerase</keyword>
<dbReference type="HOGENOM" id="CLU_003364_1_1_1"/>
<dbReference type="InterPro" id="IPR029262">
    <property type="entry name" value="RPOL_N"/>
</dbReference>
<dbReference type="OrthoDB" id="276422at2759"/>
<evidence type="ECO:0000313" key="13">
    <source>
        <dbReference type="Proteomes" id="UP000054248"/>
    </source>
</evidence>
<protein>
    <recommendedName>
        <fullName evidence="2 9">DNA-directed RNA polymerase</fullName>
        <ecNumber evidence="2 9">2.7.7.6</ecNumber>
    </recommendedName>
</protein>
<proteinExistence type="inferred from homology"/>
<keyword evidence="13" id="KW-1185">Reference proteome</keyword>
<dbReference type="Gene3D" id="1.10.287.280">
    <property type="match status" value="1"/>
</dbReference>
<evidence type="ECO:0000256" key="1">
    <source>
        <dbReference type="ARBA" id="ARBA00009493"/>
    </source>
</evidence>
<dbReference type="InterPro" id="IPR043502">
    <property type="entry name" value="DNA/RNA_pol_sf"/>
</dbReference>
<evidence type="ECO:0000256" key="4">
    <source>
        <dbReference type="ARBA" id="ARBA00022679"/>
    </source>
</evidence>
<evidence type="ECO:0000313" key="12">
    <source>
        <dbReference type="EMBL" id="KIO23983.1"/>
    </source>
</evidence>
<evidence type="ECO:0000256" key="3">
    <source>
        <dbReference type="ARBA" id="ARBA00022478"/>
    </source>
</evidence>